<sequence>MNNIDMEDNQTSVRKLSTLKIASGLLSVVGWDIILIVLGILLTAANGVSFSIYFQLLGELLEGFTGSLTMDQLKSLTSNIGLKTTYIAIGSMIGVFFGKFLLGLSAQRVSCKINKLYFRRLMKQGIAYFDMNPSGTMFKTLSEDVAKLTSVLEYDLFNISLSLGQMLVGFIFSLVTAWQVGLLGFVSVPLMIVLLAFTSLIINFLTKRASNQTAGSVATANEVLGNMRTVRSMSGERKEISRFNRNVESSSTTAYISACVSAISSALIVFCLYGSISASFYYAGILLRDNKLGVAGLISMWGYVLISVQSLQMVLNYIPNVVKSHTSIVALLKVPDVHQVPGLTINDIKGHIVIDRVTFRYPSRPKLAVLNNFSLDIQPGKSVALVGQSGSGKSTIVGLIEKWYDYESGTITIDGVDLKSIDTNWLHRHVGIVSQEPTLFANTIAKNISYAVDTMNFNTRKHLETSTKLTSDEIESKLIIVTQEMIEEAARKANAHDFITKLPDGYNTVLGERGVSLSGGQKQRVAIARSVLQNPSILLLDEATSALDTKSESLVQEALDKLMSNRTTIVVAHRLTTVQNCDKIVVMKSGEVVEQGTHDELIDKPNGYYNALASKQKNHNGNNATSSSSDSESITNDQQDELTSSIDQLQDESTFAETTVHVEQQESQPSSIVDEQLNHQVKTFKKITNKGNKKKKKSQLQNIDQVKDIHEPKVKSFLPILPLLGSDLLLFPLFIVSALAVGTVPIMAIHIFGRIIKQISPQRNADGSMMPLPPGFNYYQIISNEALNLTYLTIAASIVQFAFHFFSNLSNERFGVKLKRAMFDNAIQQEMGYFDVVKTGKILSVFNEDVQNVKYGFSEKVANMHQYLAQFVIGIILAFISSWKITIVMLAASLGSTTIFTLFAQTAADYFNNRCAQHKKSSLVTATEVIGSMRTVRSMAGEALEIHRYETDLDKASRYQSFTNFIWGLFFGAVYFCVWGVNALGLYYGGILAADGEIASTALFVTTENMAIAVVGLSLCMMEIEHVFRAIGSSKNIIKVANRRSQIPLYSGEKIDIDGNVSLESVDFAYPSRPDVMVMKDFSLTIAKGQHVALVGESGSGKSTITGLIERFYDPIGGRVLIDGVNVKDLHSEWLHSHLSIVTQEPVLFATSIRKNITYAVDGGQDVPFERIQQVAKAANAHDFIMSLPDQYDTVVGERGVSMSGGQKQRIAIARAMLQDAAVLLLDEATSALDTEAESLVQDALDRLMVGKTTIVIAHRLNTVKNCDVIVVMEQGRMVEMGSHEELIARGGAYFELSQKQMEFGASSSGAHV</sequence>
<feature type="transmembrane region" description="Helical" evidence="10">
    <location>
        <begin position="786"/>
        <end position="806"/>
    </location>
</feature>
<dbReference type="InterPro" id="IPR039421">
    <property type="entry name" value="Type_1_exporter"/>
</dbReference>
<feature type="transmembrane region" description="Helical" evidence="10">
    <location>
        <begin position="729"/>
        <end position="753"/>
    </location>
</feature>
<feature type="transmembrane region" description="Helical" evidence="10">
    <location>
        <begin position="156"/>
        <end position="175"/>
    </location>
</feature>
<comment type="subcellular location">
    <subcellularLocation>
        <location evidence="1">Membrane</location>
        <topology evidence="1">Multi-pass membrane protein</topology>
    </subcellularLocation>
</comment>
<evidence type="ECO:0000313" key="14">
    <source>
        <dbReference type="Proteomes" id="UP001431209"/>
    </source>
</evidence>
<dbReference type="InterPro" id="IPR003593">
    <property type="entry name" value="AAA+_ATPase"/>
</dbReference>
<accession>A0AAW2Z0W1</accession>
<dbReference type="CDD" id="cd03249">
    <property type="entry name" value="ABC_MTABC3_MDL1_MDL2"/>
    <property type="match status" value="2"/>
</dbReference>
<feature type="compositionally biased region" description="Polar residues" evidence="9">
    <location>
        <begin position="613"/>
        <end position="625"/>
    </location>
</feature>
<dbReference type="Pfam" id="PF00005">
    <property type="entry name" value="ABC_tran"/>
    <property type="match status" value="2"/>
</dbReference>
<dbReference type="Pfam" id="PF00664">
    <property type="entry name" value="ABC_membrane"/>
    <property type="match status" value="2"/>
</dbReference>
<keyword evidence="5" id="KW-0547">Nucleotide-binding</keyword>
<evidence type="ECO:0000256" key="6">
    <source>
        <dbReference type="ARBA" id="ARBA00022840"/>
    </source>
</evidence>
<comment type="caution">
    <text evidence="13">The sequence shown here is derived from an EMBL/GenBank/DDBJ whole genome shotgun (WGS) entry which is preliminary data.</text>
</comment>
<evidence type="ECO:0000256" key="1">
    <source>
        <dbReference type="ARBA" id="ARBA00004141"/>
    </source>
</evidence>
<dbReference type="EMBL" id="JAOPGA020000917">
    <property type="protein sequence ID" value="KAL0482965.1"/>
    <property type="molecule type" value="Genomic_DNA"/>
</dbReference>
<keyword evidence="6 13" id="KW-0067">ATP-binding</keyword>
<evidence type="ECO:0000256" key="10">
    <source>
        <dbReference type="SAM" id="Phobius"/>
    </source>
</evidence>
<reference evidence="13 14" key="1">
    <citation type="submission" date="2024-03" db="EMBL/GenBank/DDBJ databases">
        <title>The Acrasis kona genome and developmental transcriptomes reveal deep origins of eukaryotic multicellular pathways.</title>
        <authorList>
            <person name="Sheikh S."/>
            <person name="Fu C.-J."/>
            <person name="Brown M.W."/>
            <person name="Baldauf S.L."/>
        </authorList>
    </citation>
    <scope>NUCLEOTIDE SEQUENCE [LARGE SCALE GENOMIC DNA]</scope>
    <source>
        <strain evidence="13 14">ATCC MYA-3509</strain>
    </source>
</reference>
<dbReference type="GO" id="GO:0090374">
    <property type="term" value="P:oligopeptide export from mitochondrion"/>
    <property type="evidence" value="ECO:0007669"/>
    <property type="project" value="TreeGrafter"/>
</dbReference>
<dbReference type="Gene3D" id="3.40.50.300">
    <property type="entry name" value="P-loop containing nucleotide triphosphate hydrolases"/>
    <property type="match status" value="2"/>
</dbReference>
<evidence type="ECO:0000256" key="7">
    <source>
        <dbReference type="ARBA" id="ARBA00022989"/>
    </source>
</evidence>
<feature type="domain" description="ABC transmembrane type-1" evidence="12">
    <location>
        <begin position="37"/>
        <end position="323"/>
    </location>
</feature>
<feature type="domain" description="ABC transporter" evidence="11">
    <location>
        <begin position="1061"/>
        <end position="1300"/>
    </location>
</feature>
<keyword evidence="8 10" id="KW-0472">Membrane</keyword>
<feature type="transmembrane region" description="Helical" evidence="10">
    <location>
        <begin position="182"/>
        <end position="205"/>
    </location>
</feature>
<feature type="domain" description="ABC transporter" evidence="11">
    <location>
        <begin position="352"/>
        <end position="614"/>
    </location>
</feature>
<evidence type="ECO:0000256" key="4">
    <source>
        <dbReference type="ARBA" id="ARBA00022692"/>
    </source>
</evidence>
<organism evidence="13 14">
    <name type="scientific">Acrasis kona</name>
    <dbReference type="NCBI Taxonomy" id="1008807"/>
    <lineage>
        <taxon>Eukaryota</taxon>
        <taxon>Discoba</taxon>
        <taxon>Heterolobosea</taxon>
        <taxon>Tetramitia</taxon>
        <taxon>Eutetramitia</taxon>
        <taxon>Acrasidae</taxon>
        <taxon>Acrasis</taxon>
    </lineage>
</organism>
<dbReference type="PANTHER" id="PTHR43394">
    <property type="entry name" value="ATP-DEPENDENT PERMEASE MDL1, MITOCHONDRIAL"/>
    <property type="match status" value="1"/>
</dbReference>
<dbReference type="InterPro" id="IPR036640">
    <property type="entry name" value="ABC1_TM_sf"/>
</dbReference>
<dbReference type="InterPro" id="IPR027417">
    <property type="entry name" value="P-loop_NTPase"/>
</dbReference>
<keyword evidence="14" id="KW-1185">Reference proteome</keyword>
<dbReference type="GO" id="GO:0015421">
    <property type="term" value="F:ABC-type oligopeptide transporter activity"/>
    <property type="evidence" value="ECO:0007669"/>
    <property type="project" value="TreeGrafter"/>
</dbReference>
<feature type="transmembrane region" description="Helical" evidence="10">
    <location>
        <begin position="254"/>
        <end position="282"/>
    </location>
</feature>
<dbReference type="SUPFAM" id="SSF52540">
    <property type="entry name" value="P-loop containing nucleoside triphosphate hydrolases"/>
    <property type="match status" value="2"/>
</dbReference>
<dbReference type="FunFam" id="3.40.50.300:FF:000251">
    <property type="entry name" value="ABC transporter B family member 19"/>
    <property type="match status" value="1"/>
</dbReference>
<dbReference type="Gene3D" id="1.20.1560.10">
    <property type="entry name" value="ABC transporter type 1, transmembrane domain"/>
    <property type="match status" value="2"/>
</dbReference>
<dbReference type="SMART" id="SM00382">
    <property type="entry name" value="AAA"/>
    <property type="match status" value="2"/>
</dbReference>
<evidence type="ECO:0000256" key="3">
    <source>
        <dbReference type="ARBA" id="ARBA00022448"/>
    </source>
</evidence>
<keyword evidence="7 10" id="KW-1133">Transmembrane helix</keyword>
<evidence type="ECO:0000256" key="5">
    <source>
        <dbReference type="ARBA" id="ARBA00022741"/>
    </source>
</evidence>
<evidence type="ECO:0000259" key="12">
    <source>
        <dbReference type="PROSITE" id="PS50929"/>
    </source>
</evidence>
<dbReference type="GO" id="GO:0005524">
    <property type="term" value="F:ATP binding"/>
    <property type="evidence" value="ECO:0007669"/>
    <property type="project" value="UniProtKB-KW"/>
</dbReference>
<evidence type="ECO:0000256" key="8">
    <source>
        <dbReference type="ARBA" id="ARBA00023136"/>
    </source>
</evidence>
<name>A0AAW2Z0W1_9EUKA</name>
<dbReference type="PROSITE" id="PS50929">
    <property type="entry name" value="ABC_TM1F"/>
    <property type="match status" value="2"/>
</dbReference>
<dbReference type="InterPro" id="IPR003439">
    <property type="entry name" value="ABC_transporter-like_ATP-bd"/>
</dbReference>
<feature type="region of interest" description="Disordered" evidence="9">
    <location>
        <begin position="613"/>
        <end position="640"/>
    </location>
</feature>
<dbReference type="SUPFAM" id="SSF90123">
    <property type="entry name" value="ABC transporter transmembrane region"/>
    <property type="match status" value="2"/>
</dbReference>
<dbReference type="FunFam" id="3.40.50.300:FF:000205">
    <property type="entry name" value="ABC transporter B family member 4"/>
    <property type="match status" value="1"/>
</dbReference>
<protein>
    <submittedName>
        <fullName evidence="13">ATP-binding cassette, subfamily B</fullName>
    </submittedName>
</protein>
<comment type="similarity">
    <text evidence="2">Belongs to the ABC transporter superfamily. ABCB family. Multidrug resistance exporter (TC 3.A.1.201) subfamily.</text>
</comment>
<feature type="transmembrane region" description="Helical" evidence="10">
    <location>
        <begin position="867"/>
        <end position="892"/>
    </location>
</feature>
<feature type="domain" description="ABC transmembrane type-1" evidence="12">
    <location>
        <begin position="733"/>
        <end position="1004"/>
    </location>
</feature>
<evidence type="ECO:0000313" key="13">
    <source>
        <dbReference type="EMBL" id="KAL0482965.1"/>
    </source>
</evidence>
<feature type="transmembrane region" description="Helical" evidence="10">
    <location>
        <begin position="80"/>
        <end position="102"/>
    </location>
</feature>
<dbReference type="GO" id="GO:0016887">
    <property type="term" value="F:ATP hydrolysis activity"/>
    <property type="evidence" value="ECO:0007669"/>
    <property type="project" value="InterPro"/>
</dbReference>
<dbReference type="Proteomes" id="UP001431209">
    <property type="component" value="Unassembled WGS sequence"/>
</dbReference>
<dbReference type="PROSITE" id="PS00211">
    <property type="entry name" value="ABC_TRANSPORTER_1"/>
    <property type="match status" value="2"/>
</dbReference>
<feature type="transmembrane region" description="Helical" evidence="10">
    <location>
        <begin position="965"/>
        <end position="990"/>
    </location>
</feature>
<evidence type="ECO:0000256" key="9">
    <source>
        <dbReference type="SAM" id="MobiDB-lite"/>
    </source>
</evidence>
<dbReference type="PANTHER" id="PTHR43394:SF1">
    <property type="entry name" value="ATP-BINDING CASSETTE SUB-FAMILY B MEMBER 10, MITOCHONDRIAL"/>
    <property type="match status" value="1"/>
</dbReference>
<keyword evidence="3" id="KW-0813">Transport</keyword>
<gene>
    <name evidence="13" type="ORF">AKO1_014112</name>
</gene>
<feature type="transmembrane region" description="Helical" evidence="10">
    <location>
        <begin position="21"/>
        <end position="44"/>
    </location>
</feature>
<dbReference type="PROSITE" id="PS50893">
    <property type="entry name" value="ABC_TRANSPORTER_2"/>
    <property type="match status" value="2"/>
</dbReference>
<evidence type="ECO:0000259" key="11">
    <source>
        <dbReference type="PROSITE" id="PS50893"/>
    </source>
</evidence>
<dbReference type="InterPro" id="IPR017871">
    <property type="entry name" value="ABC_transporter-like_CS"/>
</dbReference>
<dbReference type="GO" id="GO:0005743">
    <property type="term" value="C:mitochondrial inner membrane"/>
    <property type="evidence" value="ECO:0007669"/>
    <property type="project" value="TreeGrafter"/>
</dbReference>
<proteinExistence type="inferred from homology"/>
<dbReference type="InterPro" id="IPR011527">
    <property type="entry name" value="ABC1_TM_dom"/>
</dbReference>
<evidence type="ECO:0000256" key="2">
    <source>
        <dbReference type="ARBA" id="ARBA00007577"/>
    </source>
</evidence>
<keyword evidence="4 10" id="KW-0812">Transmembrane</keyword>
<dbReference type="CDD" id="cd18577">
    <property type="entry name" value="ABC_6TM_Pgp_ABCB1_D1_like"/>
    <property type="match status" value="1"/>
</dbReference>